<dbReference type="InterPro" id="IPR036390">
    <property type="entry name" value="WH_DNA-bd_sf"/>
</dbReference>
<evidence type="ECO:0000256" key="3">
    <source>
        <dbReference type="ARBA" id="ARBA00023163"/>
    </source>
</evidence>
<keyword evidence="3" id="KW-0804">Transcription</keyword>
<dbReference type="Gene3D" id="1.10.10.10">
    <property type="entry name" value="Winged helix-like DNA-binding domain superfamily/Winged helix DNA-binding domain"/>
    <property type="match status" value="1"/>
</dbReference>
<dbReference type="PANTHER" id="PTHR33204">
    <property type="entry name" value="TRANSCRIPTIONAL REGULATOR, MARR FAMILY"/>
    <property type="match status" value="1"/>
</dbReference>
<dbReference type="PROSITE" id="PS51118">
    <property type="entry name" value="HTH_HXLR"/>
    <property type="match status" value="1"/>
</dbReference>
<evidence type="ECO:0000256" key="1">
    <source>
        <dbReference type="ARBA" id="ARBA00023015"/>
    </source>
</evidence>
<dbReference type="InterPro" id="IPR036388">
    <property type="entry name" value="WH-like_DNA-bd_sf"/>
</dbReference>
<dbReference type="SUPFAM" id="SSF46785">
    <property type="entry name" value="Winged helix' DNA-binding domain"/>
    <property type="match status" value="1"/>
</dbReference>
<reference evidence="4" key="1">
    <citation type="submission" date="2015-10" db="EMBL/GenBank/DDBJ databases">
        <authorList>
            <person name="Gilbert D.G."/>
        </authorList>
    </citation>
    <scope>NUCLEOTIDE SEQUENCE</scope>
    <source>
        <strain evidence="4">Phyl III-seqv23</strain>
    </source>
</reference>
<dbReference type="InterPro" id="IPR011991">
    <property type="entry name" value="ArsR-like_HTH"/>
</dbReference>
<organism evidence="4">
    <name type="scientific">Ralstonia solanacearum</name>
    <name type="common">Pseudomonas solanacearum</name>
    <dbReference type="NCBI Taxonomy" id="305"/>
    <lineage>
        <taxon>Bacteria</taxon>
        <taxon>Pseudomonadati</taxon>
        <taxon>Pseudomonadota</taxon>
        <taxon>Betaproteobacteria</taxon>
        <taxon>Burkholderiales</taxon>
        <taxon>Burkholderiaceae</taxon>
        <taxon>Ralstonia</taxon>
        <taxon>Ralstonia solanacearum species complex</taxon>
    </lineage>
</organism>
<evidence type="ECO:0000313" key="4">
    <source>
        <dbReference type="EMBL" id="CUV19296.1"/>
    </source>
</evidence>
<dbReference type="GO" id="GO:0006355">
    <property type="term" value="P:regulation of DNA-templated transcription"/>
    <property type="evidence" value="ECO:0007669"/>
    <property type="project" value="UniProtKB-ARBA"/>
</dbReference>
<dbReference type="Pfam" id="PF01638">
    <property type="entry name" value="HxlR"/>
    <property type="match status" value="1"/>
</dbReference>
<sequence length="162" mass="18187">MGWSEVGETVCPIARTLAVVGDRWTVLILRELFLGVKRFEEFQAQTGMSSHLLSTRLKRLEADGIVVRHLYSDRPPRHEYRLTSKGLDFYPLLLSLKYWGEKWGGFKAKTAPALTITHRQCGHETGLKLVCPACDEPFGPKDATVTLGASFKAERQARRDGA</sequence>
<dbReference type="PANTHER" id="PTHR33204:SF36">
    <property type="entry name" value="TRANSCRIPTIONAL REGULATORY PROTEIN"/>
    <property type="match status" value="1"/>
</dbReference>
<protein>
    <submittedName>
        <fullName evidence="4">Putative transcription regulator protein</fullName>
    </submittedName>
</protein>
<dbReference type="PATRIC" id="fig|305.118.peg.4815"/>
<dbReference type="CDD" id="cd00090">
    <property type="entry name" value="HTH_ARSR"/>
    <property type="match status" value="1"/>
</dbReference>
<keyword evidence="1" id="KW-0805">Transcription regulation</keyword>
<accession>A0A0S4UB34</accession>
<dbReference type="EMBL" id="LN899821">
    <property type="protein sequence ID" value="CUV19296.1"/>
    <property type="molecule type" value="Genomic_DNA"/>
</dbReference>
<evidence type="ECO:0000256" key="2">
    <source>
        <dbReference type="ARBA" id="ARBA00023125"/>
    </source>
</evidence>
<gene>
    <name evidence="4" type="ORF">PSS4_v1_990025</name>
</gene>
<dbReference type="InterPro" id="IPR002577">
    <property type="entry name" value="HTH_HxlR"/>
</dbReference>
<name>A0A0S4UB34_RALSL</name>
<dbReference type="AlphaFoldDB" id="A0A0S4UB34"/>
<proteinExistence type="predicted"/>
<keyword evidence="2" id="KW-0238">DNA-binding</keyword>
<dbReference type="GO" id="GO:0003677">
    <property type="term" value="F:DNA binding"/>
    <property type="evidence" value="ECO:0007669"/>
    <property type="project" value="UniProtKB-KW"/>
</dbReference>